<evidence type="ECO:0000256" key="10">
    <source>
        <dbReference type="ARBA" id="ARBA00048567"/>
    </source>
</evidence>
<proteinExistence type="inferred from homology"/>
<reference evidence="13" key="1">
    <citation type="submission" date="2019-02" db="EMBL/GenBank/DDBJ databases">
        <title>Draft genome sequence of Planktothrix agardhii NIES-905.</title>
        <authorList>
            <person name="Yamaguchi H."/>
            <person name="Suzuki S."/>
            <person name="Kawachi M."/>
        </authorList>
    </citation>
    <scope>NUCLEOTIDE SEQUENCE [LARGE SCALE GENOMIC DNA]</scope>
    <source>
        <strain evidence="13">CCAP 1459/11A</strain>
    </source>
</reference>
<dbReference type="PROSITE" id="PS01128">
    <property type="entry name" value="SHIKIMATE_KINASE"/>
    <property type="match status" value="1"/>
</dbReference>
<feature type="binding site" evidence="11">
    <location>
        <position position="132"/>
    </location>
    <ligand>
        <name>ATP</name>
        <dbReference type="ChEBI" id="CHEBI:30616"/>
    </ligand>
</feature>
<feature type="binding site" evidence="11">
    <location>
        <position position="49"/>
    </location>
    <ligand>
        <name>substrate</name>
    </ligand>
</feature>
<comment type="caution">
    <text evidence="11">Lacks conserved residue(s) required for the propagation of feature annotation.</text>
</comment>
<keyword evidence="8 11" id="KW-0067">ATP-binding</keyword>
<keyword evidence="11" id="KW-0479">Metal-binding</keyword>
<sequence length="193" mass="21770">MANFSGDLIILQERLKGINIYLIGMMGSGKSTIGGLLAKQLGYRFIDTDDIISKTTNQSITDIFATEGEDVFRDLESQVLSEICAYKKFVVATGGGIILKQMNWSYLRHGMIIWLNVPVEELYHRLKEDQTRPLLQHPDPLQQLQILLEKRQSLYAQADLEIKINPGGVPQQVVTQILEKIPTILKPQSYGLN</sequence>
<feature type="binding site" evidence="11">
    <location>
        <position position="95"/>
    </location>
    <ligand>
        <name>substrate</name>
    </ligand>
</feature>
<feature type="binding site" evidence="11">
    <location>
        <begin position="27"/>
        <end position="32"/>
    </location>
    <ligand>
        <name>ATP</name>
        <dbReference type="ChEBI" id="CHEBI:30616"/>
    </ligand>
</feature>
<dbReference type="AlphaFoldDB" id="A0A4P5ZT45"/>
<evidence type="ECO:0000256" key="6">
    <source>
        <dbReference type="ARBA" id="ARBA00022741"/>
    </source>
</evidence>
<feature type="binding site" evidence="11">
    <location>
        <position position="73"/>
    </location>
    <ligand>
        <name>substrate</name>
    </ligand>
</feature>
<evidence type="ECO:0000256" key="4">
    <source>
        <dbReference type="ARBA" id="ARBA00022605"/>
    </source>
</evidence>
<comment type="cofactor">
    <cofactor evidence="11">
        <name>Mg(2+)</name>
        <dbReference type="ChEBI" id="CHEBI:18420"/>
    </cofactor>
    <text evidence="11">Binds 1 Mg(2+) ion per subunit.</text>
</comment>
<evidence type="ECO:0000256" key="3">
    <source>
        <dbReference type="ARBA" id="ARBA00012154"/>
    </source>
</evidence>
<dbReference type="GO" id="GO:0009423">
    <property type="term" value="P:chorismate biosynthetic process"/>
    <property type="evidence" value="ECO:0007669"/>
    <property type="project" value="UniProtKB-UniRule"/>
</dbReference>
<accession>A0A4P5ZT45</accession>
<dbReference type="GO" id="GO:0008652">
    <property type="term" value="P:amino acid biosynthetic process"/>
    <property type="evidence" value="ECO:0007669"/>
    <property type="project" value="UniProtKB-KW"/>
</dbReference>
<comment type="similarity">
    <text evidence="2 11">Belongs to the shikimate kinase family.</text>
</comment>
<evidence type="ECO:0000256" key="9">
    <source>
        <dbReference type="ARBA" id="ARBA00023141"/>
    </source>
</evidence>
<dbReference type="GO" id="GO:0005829">
    <property type="term" value="C:cytosol"/>
    <property type="evidence" value="ECO:0007669"/>
    <property type="project" value="TreeGrafter"/>
</dbReference>
<dbReference type="PANTHER" id="PTHR21087:SF16">
    <property type="entry name" value="SHIKIMATE KINASE 1, CHLOROPLASTIC"/>
    <property type="match status" value="1"/>
</dbReference>
<dbReference type="PANTHER" id="PTHR21087">
    <property type="entry name" value="SHIKIMATE KINASE"/>
    <property type="match status" value="1"/>
</dbReference>
<organism evidence="12 13">
    <name type="scientific">Planktothrix agardhii CCAP 1459/11A</name>
    <dbReference type="NCBI Taxonomy" id="282420"/>
    <lineage>
        <taxon>Bacteria</taxon>
        <taxon>Bacillati</taxon>
        <taxon>Cyanobacteriota</taxon>
        <taxon>Cyanophyceae</taxon>
        <taxon>Oscillatoriophycideae</taxon>
        <taxon>Oscillatoriales</taxon>
        <taxon>Microcoleaceae</taxon>
        <taxon>Planktothrix</taxon>
    </lineage>
</organism>
<gene>
    <name evidence="11 12" type="primary">aroK</name>
    <name evidence="12" type="ORF">PA905_03980</name>
</gene>
<dbReference type="InterPro" id="IPR000623">
    <property type="entry name" value="Shikimate_kinase/TSH1"/>
</dbReference>
<feature type="binding site" evidence="11">
    <location>
        <position position="31"/>
    </location>
    <ligand>
        <name>Mg(2+)</name>
        <dbReference type="ChEBI" id="CHEBI:18420"/>
    </ligand>
</feature>
<keyword evidence="4 11" id="KW-0028">Amino-acid biosynthesis</keyword>
<dbReference type="GO" id="GO:0000287">
    <property type="term" value="F:magnesium ion binding"/>
    <property type="evidence" value="ECO:0007669"/>
    <property type="project" value="UniProtKB-UniRule"/>
</dbReference>
<dbReference type="InterPro" id="IPR031322">
    <property type="entry name" value="Shikimate/glucono_kinase"/>
</dbReference>
<keyword evidence="9 11" id="KW-0057">Aromatic amino acid biosynthesis</keyword>
<dbReference type="PRINTS" id="PR01100">
    <property type="entry name" value="SHIKIMTKNASE"/>
</dbReference>
<keyword evidence="11" id="KW-0460">Magnesium</keyword>
<name>A0A4P5ZT45_PLAAG</name>
<keyword evidence="6 11" id="KW-0547">Nucleotide-binding</keyword>
<dbReference type="GO" id="GO:0005524">
    <property type="term" value="F:ATP binding"/>
    <property type="evidence" value="ECO:0007669"/>
    <property type="project" value="UniProtKB-UniRule"/>
</dbReference>
<comment type="pathway">
    <text evidence="1 11">Metabolic intermediate biosynthesis; chorismate biosynthesis; chorismate from D-erythrose 4-phosphate and phosphoenolpyruvate: step 5/7.</text>
</comment>
<keyword evidence="7 11" id="KW-0418">Kinase</keyword>
<protein>
    <recommendedName>
        <fullName evidence="3 11">Shikimate kinase</fullName>
        <shortName evidence="11">SK</shortName>
        <ecNumber evidence="3 11">2.7.1.71</ecNumber>
    </recommendedName>
</protein>
<dbReference type="Gene3D" id="3.40.50.300">
    <property type="entry name" value="P-loop containing nucleotide triphosphate hydrolases"/>
    <property type="match status" value="1"/>
</dbReference>
<comment type="caution">
    <text evidence="12">The sequence shown here is derived from an EMBL/GenBank/DDBJ whole genome shotgun (WGS) entry which is preliminary data.</text>
</comment>
<evidence type="ECO:0000256" key="11">
    <source>
        <dbReference type="HAMAP-Rule" id="MF_00109"/>
    </source>
</evidence>
<dbReference type="Proteomes" id="UP000299794">
    <property type="component" value="Unassembled WGS sequence"/>
</dbReference>
<evidence type="ECO:0000256" key="8">
    <source>
        <dbReference type="ARBA" id="ARBA00022840"/>
    </source>
</evidence>
<dbReference type="CDD" id="cd00464">
    <property type="entry name" value="SK"/>
    <property type="match status" value="1"/>
</dbReference>
<dbReference type="GO" id="GO:0004765">
    <property type="term" value="F:shikimate kinase activity"/>
    <property type="evidence" value="ECO:0007669"/>
    <property type="project" value="UniProtKB-UniRule"/>
</dbReference>
<dbReference type="RefSeq" id="WP_026796541.1">
    <property type="nucleotide sequence ID" value="NZ_BJCD01000029.1"/>
</dbReference>
<feature type="binding site" evidence="11">
    <location>
        <position position="151"/>
    </location>
    <ligand>
        <name>substrate</name>
    </ligand>
</feature>
<evidence type="ECO:0000313" key="12">
    <source>
        <dbReference type="EMBL" id="GDZ92701.1"/>
    </source>
</evidence>
<comment type="function">
    <text evidence="11">Catalyzes the specific phosphorylation of the 3-hydroxyl group of shikimic acid using ATP as a cosubstrate.</text>
</comment>
<dbReference type="InterPro" id="IPR023000">
    <property type="entry name" value="Shikimate_kinase_CS"/>
</dbReference>
<dbReference type="HAMAP" id="MF_00109">
    <property type="entry name" value="Shikimate_kinase"/>
    <property type="match status" value="1"/>
</dbReference>
<dbReference type="InterPro" id="IPR027417">
    <property type="entry name" value="P-loop_NTPase"/>
</dbReference>
<dbReference type="UniPathway" id="UPA00053">
    <property type="reaction ID" value="UER00088"/>
</dbReference>
<comment type="subcellular location">
    <subcellularLocation>
        <location evidence="11">Cytoplasm</location>
    </subcellularLocation>
</comment>
<dbReference type="EC" id="2.7.1.71" evidence="3 11"/>
<comment type="catalytic activity">
    <reaction evidence="10 11">
        <text>shikimate + ATP = 3-phosphoshikimate + ADP + H(+)</text>
        <dbReference type="Rhea" id="RHEA:13121"/>
        <dbReference type="ChEBI" id="CHEBI:15378"/>
        <dbReference type="ChEBI" id="CHEBI:30616"/>
        <dbReference type="ChEBI" id="CHEBI:36208"/>
        <dbReference type="ChEBI" id="CHEBI:145989"/>
        <dbReference type="ChEBI" id="CHEBI:456216"/>
        <dbReference type="EC" id="2.7.1.71"/>
    </reaction>
</comment>
<evidence type="ECO:0000256" key="5">
    <source>
        <dbReference type="ARBA" id="ARBA00022679"/>
    </source>
</evidence>
<comment type="subunit">
    <text evidence="11">Monomer.</text>
</comment>
<evidence type="ECO:0000256" key="7">
    <source>
        <dbReference type="ARBA" id="ARBA00022777"/>
    </source>
</evidence>
<evidence type="ECO:0000313" key="13">
    <source>
        <dbReference type="Proteomes" id="UP000299794"/>
    </source>
</evidence>
<evidence type="ECO:0000256" key="2">
    <source>
        <dbReference type="ARBA" id="ARBA00006997"/>
    </source>
</evidence>
<evidence type="ECO:0000256" key="1">
    <source>
        <dbReference type="ARBA" id="ARBA00004842"/>
    </source>
</evidence>
<keyword evidence="5 11" id="KW-0808">Transferase</keyword>
<dbReference type="EMBL" id="BJCD01000029">
    <property type="protein sequence ID" value="GDZ92701.1"/>
    <property type="molecule type" value="Genomic_DNA"/>
</dbReference>
<keyword evidence="11" id="KW-0963">Cytoplasm</keyword>
<dbReference type="SUPFAM" id="SSF52540">
    <property type="entry name" value="P-loop containing nucleoside triphosphate hydrolases"/>
    <property type="match status" value="1"/>
</dbReference>
<dbReference type="GO" id="GO:0009073">
    <property type="term" value="P:aromatic amino acid family biosynthetic process"/>
    <property type="evidence" value="ECO:0007669"/>
    <property type="project" value="UniProtKB-KW"/>
</dbReference>
<dbReference type="Pfam" id="PF01202">
    <property type="entry name" value="SKI"/>
    <property type="match status" value="1"/>
</dbReference>